<sequence>MTDETTPAADSAPSTPSRPAAGQPRPEDVRTEEVEPLHVPMLRIIEAGLVAWVVALVVTLVVPALHEGDRSWWPWTCVAGFLLGVLGWAYVRRGRGNARGAA</sequence>
<dbReference type="EMBL" id="BAAAPU010000012">
    <property type="protein sequence ID" value="GAA1994243.1"/>
    <property type="molecule type" value="Genomic_DNA"/>
</dbReference>
<keyword evidence="2" id="KW-1133">Transmembrane helix</keyword>
<feature type="transmembrane region" description="Helical" evidence="2">
    <location>
        <begin position="72"/>
        <end position="91"/>
    </location>
</feature>
<evidence type="ECO:0000256" key="1">
    <source>
        <dbReference type="SAM" id="MobiDB-lite"/>
    </source>
</evidence>
<organism evidence="3 4">
    <name type="scientific">Terrabacter lapilli</name>
    <dbReference type="NCBI Taxonomy" id="436231"/>
    <lineage>
        <taxon>Bacteria</taxon>
        <taxon>Bacillati</taxon>
        <taxon>Actinomycetota</taxon>
        <taxon>Actinomycetes</taxon>
        <taxon>Micrococcales</taxon>
        <taxon>Intrasporangiaceae</taxon>
        <taxon>Terrabacter</taxon>
    </lineage>
</organism>
<evidence type="ECO:0008006" key="5">
    <source>
        <dbReference type="Google" id="ProtNLM"/>
    </source>
</evidence>
<evidence type="ECO:0000313" key="4">
    <source>
        <dbReference type="Proteomes" id="UP001500013"/>
    </source>
</evidence>
<name>A0ABP5EEF8_9MICO</name>
<dbReference type="InterPro" id="IPR019681">
    <property type="entry name" value="DUF2530"/>
</dbReference>
<reference evidence="4" key="1">
    <citation type="journal article" date="2019" name="Int. J. Syst. Evol. Microbiol.">
        <title>The Global Catalogue of Microorganisms (GCM) 10K type strain sequencing project: providing services to taxonomists for standard genome sequencing and annotation.</title>
        <authorList>
            <consortium name="The Broad Institute Genomics Platform"/>
            <consortium name="The Broad Institute Genome Sequencing Center for Infectious Disease"/>
            <person name="Wu L."/>
            <person name="Ma J."/>
        </authorList>
    </citation>
    <scope>NUCLEOTIDE SEQUENCE [LARGE SCALE GENOMIC DNA]</scope>
    <source>
        <strain evidence="4">JCM 15628</strain>
    </source>
</reference>
<keyword evidence="2" id="KW-0812">Transmembrane</keyword>
<protein>
    <recommendedName>
        <fullName evidence="5">DUF2530 domain-containing protein</fullName>
    </recommendedName>
</protein>
<evidence type="ECO:0000256" key="2">
    <source>
        <dbReference type="SAM" id="Phobius"/>
    </source>
</evidence>
<evidence type="ECO:0000313" key="3">
    <source>
        <dbReference type="EMBL" id="GAA1994243.1"/>
    </source>
</evidence>
<dbReference type="Pfam" id="PF10745">
    <property type="entry name" value="DUF2530"/>
    <property type="match status" value="1"/>
</dbReference>
<comment type="caution">
    <text evidence="3">The sequence shown here is derived from an EMBL/GenBank/DDBJ whole genome shotgun (WGS) entry which is preliminary data.</text>
</comment>
<accession>A0ABP5EEF8</accession>
<dbReference type="RefSeq" id="WP_344067236.1">
    <property type="nucleotide sequence ID" value="NZ_BAAAPU010000012.1"/>
</dbReference>
<feature type="transmembrane region" description="Helical" evidence="2">
    <location>
        <begin position="47"/>
        <end position="66"/>
    </location>
</feature>
<keyword evidence="2" id="KW-0472">Membrane</keyword>
<keyword evidence="4" id="KW-1185">Reference proteome</keyword>
<gene>
    <name evidence="3" type="ORF">GCM10009817_40680</name>
</gene>
<feature type="region of interest" description="Disordered" evidence="1">
    <location>
        <begin position="1"/>
        <end position="32"/>
    </location>
</feature>
<dbReference type="Proteomes" id="UP001500013">
    <property type="component" value="Unassembled WGS sequence"/>
</dbReference>
<proteinExistence type="predicted"/>